<comment type="caution">
    <text evidence="1">The sequence shown here is derived from an EMBL/GenBank/DDBJ whole genome shotgun (WGS) entry which is preliminary data.</text>
</comment>
<dbReference type="AlphaFoldDB" id="A0A074VDH8"/>
<sequence length="214" mass="24568">MNRPAKPRRFFVATNASYRKALQMNRQLLENKMSALPLNQLRQSESPVAQLQRWYMIVDGNQHRSDLCQLQPQFQTAFMLSEALISQLRLIAMLIAAQRLGFEQPTPDIISDEADWFAARILVMGVRIFHLDITLIPMLKTANSRARSFAQKHNLPFTPAQMRMSLHAGRPEQMLIIETETQCEEDLGLVENSLYFAHNLCLKEHTIMAACLTQ</sequence>
<name>A0A074VDH8_9NEIS</name>
<proteinExistence type="predicted"/>
<dbReference type="Proteomes" id="UP000027644">
    <property type="component" value="Unassembled WGS sequence"/>
</dbReference>
<gene>
    <name evidence="1" type="ORF">SASC598J21_016910</name>
</gene>
<accession>A0A074VDH8</accession>
<evidence type="ECO:0000313" key="1">
    <source>
        <dbReference type="EMBL" id="KEQ00545.1"/>
    </source>
</evidence>
<protein>
    <submittedName>
        <fullName evidence="1">Uncharacterized protein</fullName>
    </submittedName>
</protein>
<reference evidence="1 2" key="1">
    <citation type="journal article" date="2014" name="PLoS Genet.">
        <title>Hidden diversity in honey bee gut symbionts detected by single-cell genomics.</title>
        <authorList>
            <person name="Engel P."/>
            <person name="Stepanauskas R."/>
            <person name="Moran N."/>
        </authorList>
    </citation>
    <scope>NUCLEOTIDE SEQUENCE [LARGE SCALE GENOMIC DNA]</scope>
    <source>
        <strain evidence="1 2">SCGC AB-598-J21</strain>
    </source>
</reference>
<dbReference type="EMBL" id="AVQL01000449">
    <property type="protein sequence ID" value="KEQ00545.1"/>
    <property type="molecule type" value="Genomic_DNA"/>
</dbReference>
<evidence type="ECO:0000313" key="2">
    <source>
        <dbReference type="Proteomes" id="UP000027644"/>
    </source>
</evidence>
<organism evidence="1 2">
    <name type="scientific">Snodgrassella alvi SCGC AB-598-J21</name>
    <dbReference type="NCBI Taxonomy" id="1385367"/>
    <lineage>
        <taxon>Bacteria</taxon>
        <taxon>Pseudomonadati</taxon>
        <taxon>Pseudomonadota</taxon>
        <taxon>Betaproteobacteria</taxon>
        <taxon>Neisseriales</taxon>
        <taxon>Neisseriaceae</taxon>
        <taxon>Snodgrassella</taxon>
    </lineage>
</organism>